<organism evidence="2 3">
    <name type="scientific">Austropuccinia psidii MF-1</name>
    <dbReference type="NCBI Taxonomy" id="1389203"/>
    <lineage>
        <taxon>Eukaryota</taxon>
        <taxon>Fungi</taxon>
        <taxon>Dikarya</taxon>
        <taxon>Basidiomycota</taxon>
        <taxon>Pucciniomycotina</taxon>
        <taxon>Pucciniomycetes</taxon>
        <taxon>Pucciniales</taxon>
        <taxon>Sphaerophragmiaceae</taxon>
        <taxon>Austropuccinia</taxon>
    </lineage>
</organism>
<comment type="caution">
    <text evidence="2">The sequence shown here is derived from an EMBL/GenBank/DDBJ whole genome shotgun (WGS) entry which is preliminary data.</text>
</comment>
<dbReference type="AlphaFoldDB" id="A0A9Q3J3V2"/>
<evidence type="ECO:0000256" key="1">
    <source>
        <dbReference type="SAM" id="MobiDB-lite"/>
    </source>
</evidence>
<reference evidence="2" key="1">
    <citation type="submission" date="2021-03" db="EMBL/GenBank/DDBJ databases">
        <title>Draft genome sequence of rust myrtle Austropuccinia psidii MF-1, a brazilian biotype.</title>
        <authorList>
            <person name="Quecine M.C."/>
            <person name="Pachon D.M.R."/>
            <person name="Bonatelli M.L."/>
            <person name="Correr F.H."/>
            <person name="Franceschini L.M."/>
            <person name="Leite T.F."/>
            <person name="Margarido G.R.A."/>
            <person name="Almeida C.A."/>
            <person name="Ferrarezi J.A."/>
            <person name="Labate C.A."/>
        </authorList>
    </citation>
    <scope>NUCLEOTIDE SEQUENCE</scope>
    <source>
        <strain evidence="2">MF-1</strain>
    </source>
</reference>
<accession>A0A9Q3J3V2</accession>
<name>A0A9Q3J3V2_9BASI</name>
<sequence length="164" mass="19012">MITKLEKTPKNLPINVFDPKWFNKLPDSQKFSVADSQKVAFFPAEQNKESKAIHPNERLSNRAFNDQYLESLTSVYELSHELSQSSDDDETEESDDEQSLDIKSSSGEEEEDESDQNENNHDKEVEIGIKREDDEMANDFEMENHQNHQFNNMFIEECGTDVCL</sequence>
<feature type="compositionally biased region" description="Acidic residues" evidence="1">
    <location>
        <begin position="107"/>
        <end position="116"/>
    </location>
</feature>
<dbReference type="EMBL" id="AVOT02062833">
    <property type="protein sequence ID" value="MBW0555743.1"/>
    <property type="molecule type" value="Genomic_DNA"/>
</dbReference>
<feature type="region of interest" description="Disordered" evidence="1">
    <location>
        <begin position="79"/>
        <end position="139"/>
    </location>
</feature>
<protein>
    <submittedName>
        <fullName evidence="2">Uncharacterized protein</fullName>
    </submittedName>
</protein>
<feature type="compositionally biased region" description="Acidic residues" evidence="1">
    <location>
        <begin position="86"/>
        <end position="99"/>
    </location>
</feature>
<evidence type="ECO:0000313" key="3">
    <source>
        <dbReference type="Proteomes" id="UP000765509"/>
    </source>
</evidence>
<evidence type="ECO:0000313" key="2">
    <source>
        <dbReference type="EMBL" id="MBW0555743.1"/>
    </source>
</evidence>
<dbReference type="OrthoDB" id="2506837at2759"/>
<keyword evidence="3" id="KW-1185">Reference proteome</keyword>
<dbReference type="Proteomes" id="UP000765509">
    <property type="component" value="Unassembled WGS sequence"/>
</dbReference>
<gene>
    <name evidence="2" type="ORF">O181_095458</name>
</gene>
<proteinExistence type="predicted"/>
<feature type="compositionally biased region" description="Basic and acidic residues" evidence="1">
    <location>
        <begin position="118"/>
        <end position="133"/>
    </location>
</feature>